<protein>
    <submittedName>
        <fullName evidence="1">Uncharacterized protein</fullName>
    </submittedName>
</protein>
<accession>A0A2P2PPX5</accession>
<name>A0A2P2PPX5_RHIMU</name>
<reference evidence="1" key="1">
    <citation type="submission" date="2018-02" db="EMBL/GenBank/DDBJ databases">
        <title>Rhizophora mucronata_Transcriptome.</title>
        <authorList>
            <person name="Meera S.P."/>
            <person name="Sreeshan A."/>
            <person name="Augustine A."/>
        </authorList>
    </citation>
    <scope>NUCLEOTIDE SEQUENCE</scope>
    <source>
        <tissue evidence="1">Leaf</tissue>
    </source>
</reference>
<organism evidence="1">
    <name type="scientific">Rhizophora mucronata</name>
    <name type="common">Asiatic mangrove</name>
    <dbReference type="NCBI Taxonomy" id="61149"/>
    <lineage>
        <taxon>Eukaryota</taxon>
        <taxon>Viridiplantae</taxon>
        <taxon>Streptophyta</taxon>
        <taxon>Embryophyta</taxon>
        <taxon>Tracheophyta</taxon>
        <taxon>Spermatophyta</taxon>
        <taxon>Magnoliopsida</taxon>
        <taxon>eudicotyledons</taxon>
        <taxon>Gunneridae</taxon>
        <taxon>Pentapetalae</taxon>
        <taxon>rosids</taxon>
        <taxon>fabids</taxon>
        <taxon>Malpighiales</taxon>
        <taxon>Rhizophoraceae</taxon>
        <taxon>Rhizophora</taxon>
    </lineage>
</organism>
<proteinExistence type="predicted"/>
<sequence>MRPRRGLQGVFWCS</sequence>
<dbReference type="EMBL" id="GGEC01076312">
    <property type="protein sequence ID" value="MBX56796.1"/>
    <property type="molecule type" value="Transcribed_RNA"/>
</dbReference>
<evidence type="ECO:0000313" key="1">
    <source>
        <dbReference type="EMBL" id="MBX56796.1"/>
    </source>
</evidence>